<accession>A0A7J5B074</accession>
<keyword evidence="3" id="KW-0436">Ligase</keyword>
<dbReference type="OrthoDB" id="5123855at2"/>
<feature type="domain" description="DUF7882" evidence="2">
    <location>
        <begin position="1"/>
        <end position="97"/>
    </location>
</feature>
<dbReference type="RefSeq" id="WP_151424192.1">
    <property type="nucleotide sequence ID" value="NZ_WBJX01000004.1"/>
</dbReference>
<feature type="compositionally biased region" description="Basic and acidic residues" evidence="1">
    <location>
        <begin position="120"/>
        <end position="135"/>
    </location>
</feature>
<dbReference type="Pfam" id="PF25355">
    <property type="entry name" value="DUF7882"/>
    <property type="match status" value="1"/>
</dbReference>
<comment type="caution">
    <text evidence="3">The sequence shown here is derived from an EMBL/GenBank/DDBJ whole genome shotgun (WGS) entry which is preliminary data.</text>
</comment>
<dbReference type="Proteomes" id="UP000490386">
    <property type="component" value="Unassembled WGS sequence"/>
</dbReference>
<evidence type="ECO:0000313" key="4">
    <source>
        <dbReference type="Proteomes" id="UP000490386"/>
    </source>
</evidence>
<sequence length="135" mass="15007">MGYLYYGADAHAIEIEDRPLAHLRVAILSLLRAGHSVAFTCPRSKDLGGGRESIWITPQTDLRFRFRGSRAPNLNEHWVRAIIATNDSAAGLHLVPECTQSNEPVPYQPAARQSAPPTESKLEHRSAHERQLSKS</sequence>
<dbReference type="GO" id="GO:0016874">
    <property type="term" value="F:ligase activity"/>
    <property type="evidence" value="ECO:0007669"/>
    <property type="project" value="UniProtKB-KW"/>
</dbReference>
<proteinExistence type="predicted"/>
<dbReference type="EMBL" id="WBJX01000004">
    <property type="protein sequence ID" value="KAB1637161.1"/>
    <property type="molecule type" value="Genomic_DNA"/>
</dbReference>
<keyword evidence="4" id="KW-1185">Reference proteome</keyword>
<reference evidence="3 4" key="1">
    <citation type="submission" date="2019-09" db="EMBL/GenBank/DDBJ databases">
        <title>Phylogeny of genus Pseudoclavibacter and closely related genus.</title>
        <authorList>
            <person name="Li Y."/>
        </authorList>
    </citation>
    <scope>NUCLEOTIDE SEQUENCE [LARGE SCALE GENOMIC DNA]</scope>
    <source>
        <strain evidence="3 4">THG-MD12</strain>
    </source>
</reference>
<name>A0A7J5B074_9MICO</name>
<protein>
    <submittedName>
        <fullName evidence="3">ATP-dependent DNA ligase</fullName>
    </submittedName>
</protein>
<gene>
    <name evidence="3" type="ORF">F8O03_12810</name>
</gene>
<dbReference type="AlphaFoldDB" id="A0A7J5B074"/>
<evidence type="ECO:0000259" key="2">
    <source>
        <dbReference type="Pfam" id="PF25355"/>
    </source>
</evidence>
<evidence type="ECO:0000313" key="3">
    <source>
        <dbReference type="EMBL" id="KAB1637161.1"/>
    </source>
</evidence>
<feature type="region of interest" description="Disordered" evidence="1">
    <location>
        <begin position="99"/>
        <end position="135"/>
    </location>
</feature>
<evidence type="ECO:0000256" key="1">
    <source>
        <dbReference type="SAM" id="MobiDB-lite"/>
    </source>
</evidence>
<dbReference type="InterPro" id="IPR057204">
    <property type="entry name" value="DUF7882"/>
</dbReference>
<organism evidence="3 4">
    <name type="scientific">Pseudoclavibacter terrae</name>
    <dbReference type="NCBI Taxonomy" id="1530195"/>
    <lineage>
        <taxon>Bacteria</taxon>
        <taxon>Bacillati</taxon>
        <taxon>Actinomycetota</taxon>
        <taxon>Actinomycetes</taxon>
        <taxon>Micrococcales</taxon>
        <taxon>Microbacteriaceae</taxon>
        <taxon>Pseudoclavibacter</taxon>
    </lineage>
</organism>